<evidence type="ECO:0008006" key="3">
    <source>
        <dbReference type="Google" id="ProtNLM"/>
    </source>
</evidence>
<name>A0A3S1A316_9CYAN</name>
<dbReference type="Proteomes" id="UP000271624">
    <property type="component" value="Unassembled WGS sequence"/>
</dbReference>
<keyword evidence="2" id="KW-1185">Reference proteome</keyword>
<comment type="caution">
    <text evidence="1">The sequence shown here is derived from an EMBL/GenBank/DDBJ whole genome shotgun (WGS) entry which is preliminary data.</text>
</comment>
<organism evidence="1 2">
    <name type="scientific">Dulcicalothrix desertica PCC 7102</name>
    <dbReference type="NCBI Taxonomy" id="232991"/>
    <lineage>
        <taxon>Bacteria</taxon>
        <taxon>Bacillati</taxon>
        <taxon>Cyanobacteriota</taxon>
        <taxon>Cyanophyceae</taxon>
        <taxon>Nostocales</taxon>
        <taxon>Calotrichaceae</taxon>
        <taxon>Dulcicalothrix</taxon>
    </lineage>
</organism>
<dbReference type="RefSeq" id="WP_233787387.1">
    <property type="nucleotide sequence ID" value="NZ_VLKB01000009.1"/>
</dbReference>
<evidence type="ECO:0000313" key="1">
    <source>
        <dbReference type="EMBL" id="RUS92490.1"/>
    </source>
</evidence>
<accession>A0A3S1A316</accession>
<sequence length="50" mass="5839">MQELAQELGISLEEFLRIRISEWLNHPQTDFTSAASYVLQKNADLYKRLA</sequence>
<dbReference type="EMBL" id="RSCL01000076">
    <property type="protein sequence ID" value="RUS92490.1"/>
    <property type="molecule type" value="Genomic_DNA"/>
</dbReference>
<reference evidence="1" key="2">
    <citation type="journal article" date="2019" name="Genome Biol. Evol.">
        <title>Day and night: Metabolic profiles and evolutionary relationships of six axenic non-marine cyanobacteria.</title>
        <authorList>
            <person name="Will S.E."/>
            <person name="Henke P."/>
            <person name="Boedeker C."/>
            <person name="Huang S."/>
            <person name="Brinkmann H."/>
            <person name="Rohde M."/>
            <person name="Jarek M."/>
            <person name="Friedl T."/>
            <person name="Seufert S."/>
            <person name="Schumacher M."/>
            <person name="Overmann J."/>
            <person name="Neumann-Schaal M."/>
            <person name="Petersen J."/>
        </authorList>
    </citation>
    <scope>NUCLEOTIDE SEQUENCE [LARGE SCALE GENOMIC DNA]</scope>
    <source>
        <strain evidence="1">PCC 7102</strain>
    </source>
</reference>
<reference evidence="1" key="1">
    <citation type="submission" date="2018-12" db="EMBL/GenBank/DDBJ databases">
        <authorList>
            <person name="Will S."/>
            <person name="Neumann-Schaal M."/>
            <person name="Henke P."/>
        </authorList>
    </citation>
    <scope>NUCLEOTIDE SEQUENCE</scope>
    <source>
        <strain evidence="1">PCC 7102</strain>
    </source>
</reference>
<protein>
    <recommendedName>
        <fullName evidence="3">DNA-binding protein</fullName>
    </recommendedName>
</protein>
<proteinExistence type="predicted"/>
<gene>
    <name evidence="1" type="ORF">DSM106972_098940</name>
</gene>
<evidence type="ECO:0000313" key="2">
    <source>
        <dbReference type="Proteomes" id="UP000271624"/>
    </source>
</evidence>
<dbReference type="AlphaFoldDB" id="A0A3S1A316"/>